<comment type="similarity">
    <text evidence="1">Belongs to the peptidase S13 family.</text>
</comment>
<dbReference type="InterPro" id="IPR012338">
    <property type="entry name" value="Beta-lactam/transpept-like"/>
</dbReference>
<evidence type="ECO:0000313" key="4">
    <source>
        <dbReference type="EMBL" id="QAB16428.1"/>
    </source>
</evidence>
<dbReference type="SUPFAM" id="SSF56601">
    <property type="entry name" value="beta-lactamase/transpeptidase-like"/>
    <property type="match status" value="1"/>
</dbReference>
<protein>
    <submittedName>
        <fullName evidence="4">Peptidase S13</fullName>
    </submittedName>
</protein>
<sequence length="424" mass="46754">MLAGLVLSCLASFTASAATLESELAKRPASGLLLLNAAEQPLVSNQAERLLIPASTTKLVTGYLALDHWGRNYRFKTDFRVVRRASDGTVVLWVKGYGDPFLVSEELQTIASRLASALGDRGVSHLDAIYLDAGYFQPGLVLPGTTDTLNPYDAHPSALAANFNTLFLKSDDGEIVSAESQTPLTRLAVKIGHETDLSEGRFNLGPDVRLGQRYFAELLGAFLKRQGVTVADDIEWHPMVEAKGSGLRELLSYRHLNSLTLGEMVAPMMRYSTNFIANQLALKLAADAYGEPATADKVKQLLNSRLKRRFGWRDFYLEDGAGLSRENRLSARQLVDVLERFRPWKDLLPEVEPDVYAKTGTLIGVSALAGYIKNDQAWSPFALLVNQKVPFHYRNQVALQLKQRLADEAAAQLSQRPESYGSVN</sequence>
<dbReference type="GO" id="GO:0000270">
    <property type="term" value="P:peptidoglycan metabolic process"/>
    <property type="evidence" value="ECO:0007669"/>
    <property type="project" value="TreeGrafter"/>
</dbReference>
<feature type="signal peptide" evidence="3">
    <location>
        <begin position="1"/>
        <end position="17"/>
    </location>
</feature>
<dbReference type="PRINTS" id="PR00922">
    <property type="entry name" value="DADACBPTASE3"/>
</dbReference>
<dbReference type="GO" id="GO:0006508">
    <property type="term" value="P:proteolysis"/>
    <property type="evidence" value="ECO:0007669"/>
    <property type="project" value="InterPro"/>
</dbReference>
<proteinExistence type="inferred from homology"/>
<dbReference type="InterPro" id="IPR000667">
    <property type="entry name" value="Peptidase_S13"/>
</dbReference>
<keyword evidence="3" id="KW-0732">Signal</keyword>
<name>A0A410H683_9GAMM</name>
<reference evidence="4 5" key="1">
    <citation type="journal article" date="2018" name="Environ. Microbiol.">
        <title>Genomes of ubiquitous marine and hypersaline Hydrogenovibrio, Thiomicrorhabdus and Thiomicrospira spp. encode a diversity of mechanisms to sustain chemolithoautotrophy in heterogeneous environments.</title>
        <authorList>
            <person name="Scott K.M."/>
            <person name="Williams J."/>
            <person name="Porter C.M.B."/>
            <person name="Russel S."/>
            <person name="Harmer T.L."/>
            <person name="Paul J.H."/>
            <person name="Antonen K.M."/>
            <person name="Bridges M.K."/>
            <person name="Camper G.J."/>
            <person name="Campla C.K."/>
            <person name="Casella L.G."/>
            <person name="Chase E."/>
            <person name="Conrad J.W."/>
            <person name="Cruz M.C."/>
            <person name="Dunlap D.S."/>
            <person name="Duran L."/>
            <person name="Fahsbender E.M."/>
            <person name="Goldsmith D.B."/>
            <person name="Keeley R.F."/>
            <person name="Kondoff M.R."/>
            <person name="Kussy B.I."/>
            <person name="Lane M.K."/>
            <person name="Lawler S."/>
            <person name="Leigh B.A."/>
            <person name="Lewis C."/>
            <person name="Lostal L.M."/>
            <person name="Marking D."/>
            <person name="Mancera P.A."/>
            <person name="McClenthan E.C."/>
            <person name="McIntyre E.A."/>
            <person name="Mine J.A."/>
            <person name="Modi S."/>
            <person name="Moore B.D."/>
            <person name="Morgan W.A."/>
            <person name="Nelson K.M."/>
            <person name="Nguyen K.N."/>
            <person name="Ogburn N."/>
            <person name="Parrino D.G."/>
            <person name="Pedapudi A.D."/>
            <person name="Pelham R.P."/>
            <person name="Preece A.M."/>
            <person name="Rampersad E.A."/>
            <person name="Richardson J.C."/>
            <person name="Rodgers C.M."/>
            <person name="Schaffer B.L."/>
            <person name="Sheridan N.E."/>
            <person name="Solone M.R."/>
            <person name="Staley Z.R."/>
            <person name="Tabuchi M."/>
            <person name="Waide R.J."/>
            <person name="Wanjugi P.W."/>
            <person name="Young S."/>
            <person name="Clum A."/>
            <person name="Daum C."/>
            <person name="Huntemann M."/>
            <person name="Ivanova N."/>
            <person name="Kyrpides N."/>
            <person name="Mikhailova N."/>
            <person name="Palaniappan K."/>
            <person name="Pillay M."/>
            <person name="Reddy T.B.K."/>
            <person name="Shapiro N."/>
            <person name="Stamatis D."/>
            <person name="Varghese N."/>
            <person name="Woyke T."/>
            <person name="Boden R."/>
            <person name="Freyermuth S.K."/>
            <person name="Kerfeld C.A."/>
        </authorList>
    </citation>
    <scope>NUCLEOTIDE SEQUENCE [LARGE SCALE GENOMIC DNA]</scope>
    <source>
        <strain evidence="4 5">JR-2</strain>
    </source>
</reference>
<dbReference type="PANTHER" id="PTHR30023">
    <property type="entry name" value="D-ALANYL-D-ALANINE CARBOXYPEPTIDASE"/>
    <property type="match status" value="1"/>
</dbReference>
<dbReference type="EMBL" id="CP035033">
    <property type="protein sequence ID" value="QAB16428.1"/>
    <property type="molecule type" value="Genomic_DNA"/>
</dbReference>
<accession>A0A410H683</accession>
<evidence type="ECO:0000256" key="2">
    <source>
        <dbReference type="ARBA" id="ARBA00022801"/>
    </source>
</evidence>
<dbReference type="Gene3D" id="3.40.710.10">
    <property type="entry name" value="DD-peptidase/beta-lactamase superfamily"/>
    <property type="match status" value="2"/>
</dbReference>
<dbReference type="KEGG" id="htr:EPV75_04520"/>
<gene>
    <name evidence="4" type="ORF">EPV75_04520</name>
</gene>
<dbReference type="PANTHER" id="PTHR30023:SF0">
    <property type="entry name" value="PENICILLIN-SENSITIVE CARBOXYPEPTIDASE A"/>
    <property type="match status" value="1"/>
</dbReference>
<evidence type="ECO:0000256" key="3">
    <source>
        <dbReference type="SAM" id="SignalP"/>
    </source>
</evidence>
<keyword evidence="2" id="KW-0378">Hydrolase</keyword>
<evidence type="ECO:0000313" key="5">
    <source>
        <dbReference type="Proteomes" id="UP000285478"/>
    </source>
</evidence>
<dbReference type="Proteomes" id="UP000285478">
    <property type="component" value="Chromosome"/>
</dbReference>
<organism evidence="4 5">
    <name type="scientific">Hydrogenovibrio thermophilus</name>
    <dbReference type="NCBI Taxonomy" id="265883"/>
    <lineage>
        <taxon>Bacteria</taxon>
        <taxon>Pseudomonadati</taxon>
        <taxon>Pseudomonadota</taxon>
        <taxon>Gammaproteobacteria</taxon>
        <taxon>Thiotrichales</taxon>
        <taxon>Piscirickettsiaceae</taxon>
        <taxon>Hydrogenovibrio</taxon>
    </lineage>
</organism>
<keyword evidence="5" id="KW-1185">Reference proteome</keyword>
<feature type="chain" id="PRO_5019399584" evidence="3">
    <location>
        <begin position="18"/>
        <end position="424"/>
    </location>
</feature>
<dbReference type="AlphaFoldDB" id="A0A410H683"/>
<dbReference type="Pfam" id="PF02113">
    <property type="entry name" value="Peptidase_S13"/>
    <property type="match status" value="3"/>
</dbReference>
<dbReference type="GO" id="GO:0004185">
    <property type="term" value="F:serine-type carboxypeptidase activity"/>
    <property type="evidence" value="ECO:0007669"/>
    <property type="project" value="InterPro"/>
</dbReference>
<evidence type="ECO:0000256" key="1">
    <source>
        <dbReference type="ARBA" id="ARBA00006096"/>
    </source>
</evidence>